<evidence type="ECO:0000313" key="3">
    <source>
        <dbReference type="Proteomes" id="UP000252519"/>
    </source>
</evidence>
<sequence>MYADAFLLSFSMVSSLVVMLYCTKSIMVTLLQISSPTTRRLQIQLYKTLLMQVSKVKNSAK</sequence>
<dbReference type="EMBL" id="JOJR01000081">
    <property type="protein sequence ID" value="RCN46339.1"/>
    <property type="molecule type" value="Genomic_DNA"/>
</dbReference>
<keyword evidence="1" id="KW-0472">Membrane</keyword>
<protein>
    <submittedName>
        <fullName evidence="2">Uncharacterized protein</fullName>
    </submittedName>
</protein>
<keyword evidence="1" id="KW-0812">Transmembrane</keyword>
<gene>
    <name evidence="2" type="ORF">ANCCAN_07633</name>
</gene>
<dbReference type="AlphaFoldDB" id="A0A368GSS6"/>
<dbReference type="InterPro" id="IPR019428">
    <property type="entry name" value="7TM_GPCR_serpentine_rcpt_Str"/>
</dbReference>
<evidence type="ECO:0000313" key="2">
    <source>
        <dbReference type="EMBL" id="RCN46339.1"/>
    </source>
</evidence>
<reference evidence="2 3" key="1">
    <citation type="submission" date="2014-10" db="EMBL/GenBank/DDBJ databases">
        <title>Draft genome of the hookworm Ancylostoma caninum.</title>
        <authorList>
            <person name="Mitreva M."/>
        </authorList>
    </citation>
    <scope>NUCLEOTIDE SEQUENCE [LARGE SCALE GENOMIC DNA]</scope>
    <source>
        <strain evidence="2 3">Baltimore</strain>
    </source>
</reference>
<keyword evidence="1" id="KW-1133">Transmembrane helix</keyword>
<name>A0A368GSS6_ANCCA</name>
<comment type="caution">
    <text evidence="2">The sequence shown here is derived from an EMBL/GenBank/DDBJ whole genome shotgun (WGS) entry which is preliminary data.</text>
</comment>
<keyword evidence="3" id="KW-1185">Reference proteome</keyword>
<proteinExistence type="predicted"/>
<accession>A0A368GSS6</accession>
<organism evidence="2 3">
    <name type="scientific">Ancylostoma caninum</name>
    <name type="common">Dog hookworm</name>
    <dbReference type="NCBI Taxonomy" id="29170"/>
    <lineage>
        <taxon>Eukaryota</taxon>
        <taxon>Metazoa</taxon>
        <taxon>Ecdysozoa</taxon>
        <taxon>Nematoda</taxon>
        <taxon>Chromadorea</taxon>
        <taxon>Rhabditida</taxon>
        <taxon>Rhabditina</taxon>
        <taxon>Rhabditomorpha</taxon>
        <taxon>Strongyloidea</taxon>
        <taxon>Ancylostomatidae</taxon>
        <taxon>Ancylostomatinae</taxon>
        <taxon>Ancylostoma</taxon>
    </lineage>
</organism>
<dbReference type="Proteomes" id="UP000252519">
    <property type="component" value="Unassembled WGS sequence"/>
</dbReference>
<dbReference type="Pfam" id="PF10326">
    <property type="entry name" value="7TM_GPCR_Str"/>
    <property type="match status" value="1"/>
</dbReference>
<feature type="transmembrane region" description="Helical" evidence="1">
    <location>
        <begin position="6"/>
        <end position="31"/>
    </location>
</feature>
<evidence type="ECO:0000256" key="1">
    <source>
        <dbReference type="SAM" id="Phobius"/>
    </source>
</evidence>